<dbReference type="SUPFAM" id="SSF54189">
    <property type="entry name" value="Ribosomal proteins S24e, L23 and L15e"/>
    <property type="match status" value="1"/>
</dbReference>
<dbReference type="InterPro" id="IPR012678">
    <property type="entry name" value="Ribosomal_uL23/eL15/eS24_sf"/>
</dbReference>
<evidence type="ECO:0000256" key="3">
    <source>
        <dbReference type="ARBA" id="ARBA00023274"/>
    </source>
</evidence>
<organism evidence="4">
    <name type="scientific">marine metagenome</name>
    <dbReference type="NCBI Taxonomy" id="408172"/>
    <lineage>
        <taxon>unclassified sequences</taxon>
        <taxon>metagenomes</taxon>
        <taxon>ecological metagenomes</taxon>
    </lineage>
</organism>
<dbReference type="Gene3D" id="3.30.70.330">
    <property type="match status" value="1"/>
</dbReference>
<reference evidence="4" key="1">
    <citation type="submission" date="2018-05" db="EMBL/GenBank/DDBJ databases">
        <authorList>
            <person name="Lanie J.A."/>
            <person name="Ng W.-L."/>
            <person name="Kazmierczak K.M."/>
            <person name="Andrzejewski T.M."/>
            <person name="Davidsen T.M."/>
            <person name="Wayne K.J."/>
            <person name="Tettelin H."/>
            <person name="Glass J.I."/>
            <person name="Rusch D."/>
            <person name="Podicherti R."/>
            <person name="Tsui H.-C.T."/>
            <person name="Winkler M.E."/>
        </authorList>
    </citation>
    <scope>NUCLEOTIDE SEQUENCE</scope>
</reference>
<comment type="similarity">
    <text evidence="1">Belongs to the universal ribosomal protein uL23 family.</text>
</comment>
<protein>
    <recommendedName>
        <fullName evidence="5">50S ribosomal protein L23</fullName>
    </recommendedName>
</protein>
<dbReference type="InterPro" id="IPR013025">
    <property type="entry name" value="Ribosomal_uL23-like"/>
</dbReference>
<gene>
    <name evidence="4" type="ORF">METZ01_LOCUS105194</name>
</gene>
<evidence type="ECO:0008006" key="5">
    <source>
        <dbReference type="Google" id="ProtNLM"/>
    </source>
</evidence>
<dbReference type="Pfam" id="PF00276">
    <property type="entry name" value="Ribosomal_L23"/>
    <property type="match status" value="1"/>
</dbReference>
<evidence type="ECO:0000256" key="1">
    <source>
        <dbReference type="ARBA" id="ARBA00006700"/>
    </source>
</evidence>
<dbReference type="GO" id="GO:0003735">
    <property type="term" value="F:structural constituent of ribosome"/>
    <property type="evidence" value="ECO:0007669"/>
    <property type="project" value="InterPro"/>
</dbReference>
<dbReference type="NCBIfam" id="NF004363">
    <property type="entry name" value="PRK05738.2-4"/>
    <property type="match status" value="1"/>
</dbReference>
<dbReference type="GO" id="GO:0006412">
    <property type="term" value="P:translation"/>
    <property type="evidence" value="ECO:0007669"/>
    <property type="project" value="InterPro"/>
</dbReference>
<name>A0A381WIL3_9ZZZZ</name>
<evidence type="ECO:0000313" key="4">
    <source>
        <dbReference type="EMBL" id="SVA52340.1"/>
    </source>
</evidence>
<dbReference type="HAMAP" id="MF_01369_B">
    <property type="entry name" value="Ribosomal_uL23_B"/>
    <property type="match status" value="1"/>
</dbReference>
<dbReference type="GO" id="GO:0005840">
    <property type="term" value="C:ribosome"/>
    <property type="evidence" value="ECO:0007669"/>
    <property type="project" value="UniProtKB-KW"/>
</dbReference>
<dbReference type="AlphaFoldDB" id="A0A381WIL3"/>
<evidence type="ECO:0000256" key="2">
    <source>
        <dbReference type="ARBA" id="ARBA00022980"/>
    </source>
</evidence>
<dbReference type="PANTHER" id="PTHR11620">
    <property type="entry name" value="60S RIBOSOMAL PROTEIN L23A"/>
    <property type="match status" value="1"/>
</dbReference>
<dbReference type="GO" id="GO:1990904">
    <property type="term" value="C:ribonucleoprotein complex"/>
    <property type="evidence" value="ECO:0007669"/>
    <property type="project" value="UniProtKB-KW"/>
</dbReference>
<dbReference type="InterPro" id="IPR012677">
    <property type="entry name" value="Nucleotide-bd_a/b_plait_sf"/>
</dbReference>
<sequence>MLAEGNWVAFQVHSQANKIQIKEAVEKVFSVRVTKVNTLVVPGKYRRFGKTVGHTKSWKKAMLRLKEGDKIELFEGGGS</sequence>
<proteinExistence type="inferred from homology"/>
<keyword evidence="3" id="KW-0687">Ribonucleoprotein</keyword>
<accession>A0A381WIL3</accession>
<keyword evidence="2" id="KW-0689">Ribosomal protein</keyword>
<dbReference type="EMBL" id="UINC01011925">
    <property type="protein sequence ID" value="SVA52340.1"/>
    <property type="molecule type" value="Genomic_DNA"/>
</dbReference>